<keyword evidence="2" id="KW-1185">Reference proteome</keyword>
<protein>
    <recommendedName>
        <fullName evidence="3">F-box domain-containing protein</fullName>
    </recommendedName>
</protein>
<organism evidence="1 2">
    <name type="scientific">Marasmius crinis-equi</name>
    <dbReference type="NCBI Taxonomy" id="585013"/>
    <lineage>
        <taxon>Eukaryota</taxon>
        <taxon>Fungi</taxon>
        <taxon>Dikarya</taxon>
        <taxon>Basidiomycota</taxon>
        <taxon>Agaricomycotina</taxon>
        <taxon>Agaricomycetes</taxon>
        <taxon>Agaricomycetidae</taxon>
        <taxon>Agaricales</taxon>
        <taxon>Marasmiineae</taxon>
        <taxon>Marasmiaceae</taxon>
        <taxon>Marasmius</taxon>
    </lineage>
</organism>
<dbReference type="EMBL" id="JBAHYK010000415">
    <property type="protein sequence ID" value="KAL0574257.1"/>
    <property type="molecule type" value="Genomic_DNA"/>
</dbReference>
<proteinExistence type="predicted"/>
<name>A0ABR3FGE6_9AGAR</name>
<dbReference type="Proteomes" id="UP001465976">
    <property type="component" value="Unassembled WGS sequence"/>
</dbReference>
<gene>
    <name evidence="1" type="ORF">V5O48_007704</name>
</gene>
<evidence type="ECO:0000313" key="2">
    <source>
        <dbReference type="Proteomes" id="UP001465976"/>
    </source>
</evidence>
<evidence type="ECO:0008006" key="3">
    <source>
        <dbReference type="Google" id="ProtNLM"/>
    </source>
</evidence>
<sequence>MAPSPNIRNLRFGDMLEQYRMRVEEHLLRKDEELLIRLDDVIAFHEELLKKMTTERGLLYTNIWERRSLKAPMRTLPTELVQKILLLACVDEEATWSDRPVYPVALFGRLAKILPNDLAGVCARWHHIVYDTPQFWEALTVKVPRSESQKNRLQQILDRSRSRPLSLSIQRGSWYQGVSSTRFIAPLRQAMSRASELHIDYDFIAEEYLGEEMEYSALKSLSLYMRGSYGVTERYPFSSSQLRLLIRAPALESFWTDSFREMANHSLFPSDTITEFACGQGGILGQEDVSKVFGNCPRIRVISITLKPSSQRPDGSSKPLVLHHLERLTYSSDGPRTIAFLDSLTTPSLQELNLPLDAPSNVHQHFVQFLERSRCSLRTLGCTLPRELTADPSGWGTILSRLHDLDTLRVRVSGSQTWSGKSSFDILCDVLSTDVPTLRKLKCFQVTAHGGDWRDLQTSEMDGVMRRWVIFAESRSPQHHKSKVVPLRKTRLQFDSNRTWSDSPDVSISADLKERRELLVSAGMECELFLPFD</sequence>
<accession>A0ABR3FGE6</accession>
<evidence type="ECO:0000313" key="1">
    <source>
        <dbReference type="EMBL" id="KAL0574257.1"/>
    </source>
</evidence>
<reference evidence="1 2" key="1">
    <citation type="submission" date="2024-02" db="EMBL/GenBank/DDBJ databases">
        <title>A draft genome for the cacao thread blight pathogen Marasmius crinis-equi.</title>
        <authorList>
            <person name="Cohen S.P."/>
            <person name="Baruah I.K."/>
            <person name="Amoako-Attah I."/>
            <person name="Bukari Y."/>
            <person name="Meinhardt L.W."/>
            <person name="Bailey B.A."/>
        </authorList>
    </citation>
    <scope>NUCLEOTIDE SEQUENCE [LARGE SCALE GENOMIC DNA]</scope>
    <source>
        <strain evidence="1 2">GH-76</strain>
    </source>
</reference>
<comment type="caution">
    <text evidence="1">The sequence shown here is derived from an EMBL/GenBank/DDBJ whole genome shotgun (WGS) entry which is preliminary data.</text>
</comment>